<dbReference type="RefSeq" id="WP_068417393.1">
    <property type="nucleotide sequence ID" value="NZ_LRDB01000050.1"/>
</dbReference>
<dbReference type="AlphaFoldDB" id="A0A150X270"/>
<dbReference type="InterPro" id="IPR011330">
    <property type="entry name" value="Glyco_hydro/deAcase_b/a-brl"/>
</dbReference>
<evidence type="ECO:0000256" key="2">
    <source>
        <dbReference type="ARBA" id="ARBA00022729"/>
    </source>
</evidence>
<evidence type="ECO:0000313" key="5">
    <source>
        <dbReference type="EMBL" id="KYG72814.1"/>
    </source>
</evidence>
<dbReference type="EMBL" id="LRDB01000050">
    <property type="protein sequence ID" value="KYG72814.1"/>
    <property type="molecule type" value="Genomic_DNA"/>
</dbReference>
<proteinExistence type="predicted"/>
<feature type="signal peptide" evidence="3">
    <location>
        <begin position="1"/>
        <end position="21"/>
    </location>
</feature>
<organism evidence="5 6">
    <name type="scientific">Roseivirga echinicomitans</name>
    <dbReference type="NCBI Taxonomy" id="296218"/>
    <lineage>
        <taxon>Bacteria</taxon>
        <taxon>Pseudomonadati</taxon>
        <taxon>Bacteroidota</taxon>
        <taxon>Cytophagia</taxon>
        <taxon>Cytophagales</taxon>
        <taxon>Roseivirgaceae</taxon>
        <taxon>Roseivirga</taxon>
    </lineage>
</organism>
<feature type="domain" description="NodB homology" evidence="4">
    <location>
        <begin position="84"/>
        <end position="347"/>
    </location>
</feature>
<feature type="chain" id="PRO_5007574087" description="NodB homology domain-containing protein" evidence="3">
    <location>
        <begin position="22"/>
        <end position="347"/>
    </location>
</feature>
<gene>
    <name evidence="5" type="ORF">AWN68_08920</name>
</gene>
<sequence length="347" mass="39586">MKKVLFLSLFLLLSTSAHILAQDIQHEITSLVYHRFGDDRFPSTNIDTKIFEEHLKFLKAEGYTSLTISETVDEVNNSRSPKRKLVAITIDDGYKSFYKNGLPLLKKYGFKATLFVNTESIGYADYMTWEEIADAQKAGVEIGNHSHSHPFFLSVSEQTRSSFFKQEMQESQELMKANLNFTPKVFAYPYGEHDEEMKTILSEMGFKGAVAQNSGVITEYSNVYQFPRFPMSESYGDLDQFKEKMKMKGMAISEAEAISSGDGNSVRKPKVSIAFFKNDLVVESMQCFVQGSSCAKTMKITQDGKVALSIRPETDLKRRRTLFTITVPDSKGNWHWYSYLWVIPEIQ</sequence>
<comment type="caution">
    <text evidence="5">The sequence shown here is derived from an EMBL/GenBank/DDBJ whole genome shotgun (WGS) entry which is preliminary data.</text>
</comment>
<dbReference type="PANTHER" id="PTHR34216">
    <property type="match status" value="1"/>
</dbReference>
<keyword evidence="6" id="KW-1185">Reference proteome</keyword>
<evidence type="ECO:0000256" key="1">
    <source>
        <dbReference type="ARBA" id="ARBA00004613"/>
    </source>
</evidence>
<dbReference type="Gene3D" id="3.20.20.370">
    <property type="entry name" value="Glycoside hydrolase/deacetylase"/>
    <property type="match status" value="1"/>
</dbReference>
<dbReference type="Pfam" id="PF01522">
    <property type="entry name" value="Polysacc_deac_1"/>
    <property type="match status" value="1"/>
</dbReference>
<dbReference type="SUPFAM" id="SSF88713">
    <property type="entry name" value="Glycoside hydrolase/deacetylase"/>
    <property type="match status" value="1"/>
</dbReference>
<evidence type="ECO:0000259" key="4">
    <source>
        <dbReference type="PROSITE" id="PS51677"/>
    </source>
</evidence>
<keyword evidence="2 3" id="KW-0732">Signal</keyword>
<dbReference type="GO" id="GO:0016810">
    <property type="term" value="F:hydrolase activity, acting on carbon-nitrogen (but not peptide) bonds"/>
    <property type="evidence" value="ECO:0007669"/>
    <property type="project" value="InterPro"/>
</dbReference>
<dbReference type="PROSITE" id="PS51677">
    <property type="entry name" value="NODB"/>
    <property type="match status" value="1"/>
</dbReference>
<accession>A0A150X270</accession>
<comment type="subcellular location">
    <subcellularLocation>
        <location evidence="1">Secreted</location>
    </subcellularLocation>
</comment>
<dbReference type="InterPro" id="IPR051398">
    <property type="entry name" value="Polysacch_Deacetylase"/>
</dbReference>
<dbReference type="OrthoDB" id="9778320at2"/>
<dbReference type="Proteomes" id="UP000075615">
    <property type="component" value="Unassembled WGS sequence"/>
</dbReference>
<dbReference type="GO" id="GO:0005576">
    <property type="term" value="C:extracellular region"/>
    <property type="evidence" value="ECO:0007669"/>
    <property type="project" value="UniProtKB-SubCell"/>
</dbReference>
<dbReference type="GO" id="GO:0005975">
    <property type="term" value="P:carbohydrate metabolic process"/>
    <property type="evidence" value="ECO:0007669"/>
    <property type="project" value="InterPro"/>
</dbReference>
<dbReference type="PANTHER" id="PTHR34216:SF3">
    <property type="entry name" value="POLY-BETA-1,6-N-ACETYL-D-GLUCOSAMINE N-DEACETYLASE"/>
    <property type="match status" value="1"/>
</dbReference>
<protein>
    <recommendedName>
        <fullName evidence="4">NodB homology domain-containing protein</fullName>
    </recommendedName>
</protein>
<evidence type="ECO:0000256" key="3">
    <source>
        <dbReference type="SAM" id="SignalP"/>
    </source>
</evidence>
<name>A0A150X270_9BACT</name>
<evidence type="ECO:0000313" key="6">
    <source>
        <dbReference type="Proteomes" id="UP000075615"/>
    </source>
</evidence>
<dbReference type="CDD" id="cd10973">
    <property type="entry name" value="CE4_DAC_u4_5s"/>
    <property type="match status" value="1"/>
</dbReference>
<dbReference type="InterPro" id="IPR002509">
    <property type="entry name" value="NODB_dom"/>
</dbReference>
<dbReference type="STRING" id="296218.AWN68_08920"/>
<reference evidence="5 6" key="1">
    <citation type="submission" date="2016-01" db="EMBL/GenBank/DDBJ databases">
        <title>Genome sequencing of Roseivirga echinicomitans KMM 6058.</title>
        <authorList>
            <person name="Selvaratnam C."/>
            <person name="Thevarajoo S."/>
            <person name="Goh K.M."/>
            <person name="Ee R."/>
            <person name="Chan K.-G."/>
            <person name="Chong C.S."/>
        </authorList>
    </citation>
    <scope>NUCLEOTIDE SEQUENCE [LARGE SCALE GENOMIC DNA]</scope>
    <source>
        <strain evidence="5 6">KMM 6058</strain>
    </source>
</reference>